<evidence type="ECO:0000313" key="2">
    <source>
        <dbReference type="Proteomes" id="UP000663879"/>
    </source>
</evidence>
<gene>
    <name evidence="1" type="ORF">OXX778_LOCUS22910</name>
</gene>
<dbReference type="Proteomes" id="UP000663879">
    <property type="component" value="Unassembled WGS sequence"/>
</dbReference>
<dbReference type="AlphaFoldDB" id="A0A814S2R0"/>
<protein>
    <submittedName>
        <fullName evidence="1">Uncharacterized protein</fullName>
    </submittedName>
</protein>
<reference evidence="1" key="1">
    <citation type="submission" date="2021-02" db="EMBL/GenBank/DDBJ databases">
        <authorList>
            <person name="Nowell W R."/>
        </authorList>
    </citation>
    <scope>NUCLEOTIDE SEQUENCE</scope>
    <source>
        <strain evidence="1">Ploen Becks lab</strain>
    </source>
</reference>
<comment type="caution">
    <text evidence="1">The sequence shown here is derived from an EMBL/GenBank/DDBJ whole genome shotgun (WGS) entry which is preliminary data.</text>
</comment>
<name>A0A814S2R0_9BILA</name>
<evidence type="ECO:0000313" key="1">
    <source>
        <dbReference type="EMBL" id="CAF1141352.1"/>
    </source>
</evidence>
<dbReference type="EMBL" id="CAJNOC010010586">
    <property type="protein sequence ID" value="CAF1141352.1"/>
    <property type="molecule type" value="Genomic_DNA"/>
</dbReference>
<keyword evidence="2" id="KW-1185">Reference proteome</keyword>
<sequence length="271" mass="30685">MKYDDTIGGDIIQTDFFVNEIKPPANYQCFLGAYYRKAVSSKDLWIGIEGSVVLPTLFFDPNRIDLTKPGKYLDNVSVYFGGNSDGQETDIGLLWEIIRYDNGTVSNERLAFRPFMRRTGHSKTGQAAIYQNAPANKSFYWYSNDIVKITLKLVEPGKLKLSVIGSGKSYETIFEANGYQYYNKAEYKRVNAIDQVANEGKPVQPTKTKVFGAKWLEVYLLRMVNSNLVKAVMHPKRFTSMKCPSSNFINVFSYDENSSIENINLSGDCLV</sequence>
<proteinExistence type="predicted"/>
<accession>A0A814S2R0</accession>
<organism evidence="1 2">
    <name type="scientific">Brachionus calyciflorus</name>
    <dbReference type="NCBI Taxonomy" id="104777"/>
    <lineage>
        <taxon>Eukaryota</taxon>
        <taxon>Metazoa</taxon>
        <taxon>Spiralia</taxon>
        <taxon>Gnathifera</taxon>
        <taxon>Rotifera</taxon>
        <taxon>Eurotatoria</taxon>
        <taxon>Monogononta</taxon>
        <taxon>Pseudotrocha</taxon>
        <taxon>Ploima</taxon>
        <taxon>Brachionidae</taxon>
        <taxon>Brachionus</taxon>
    </lineage>
</organism>